<organism evidence="2 3">
    <name type="scientific">Triparma laevis f. inornata</name>
    <dbReference type="NCBI Taxonomy" id="1714386"/>
    <lineage>
        <taxon>Eukaryota</taxon>
        <taxon>Sar</taxon>
        <taxon>Stramenopiles</taxon>
        <taxon>Ochrophyta</taxon>
        <taxon>Bolidophyceae</taxon>
        <taxon>Parmales</taxon>
        <taxon>Triparmaceae</taxon>
        <taxon>Triparma</taxon>
    </lineage>
</organism>
<evidence type="ECO:0000256" key="1">
    <source>
        <dbReference type="SAM" id="Phobius"/>
    </source>
</evidence>
<dbReference type="AlphaFoldDB" id="A0A9W6ZIS8"/>
<feature type="transmembrane region" description="Helical" evidence="1">
    <location>
        <begin position="150"/>
        <end position="168"/>
    </location>
</feature>
<feature type="transmembrane region" description="Helical" evidence="1">
    <location>
        <begin position="251"/>
        <end position="274"/>
    </location>
</feature>
<evidence type="ECO:0000313" key="2">
    <source>
        <dbReference type="EMBL" id="GMH55167.1"/>
    </source>
</evidence>
<feature type="transmembrane region" description="Helical" evidence="1">
    <location>
        <begin position="294"/>
        <end position="315"/>
    </location>
</feature>
<feature type="transmembrane region" description="Helical" evidence="1">
    <location>
        <begin position="52"/>
        <end position="72"/>
    </location>
</feature>
<dbReference type="EMBL" id="BLQM01000043">
    <property type="protein sequence ID" value="GMH55167.1"/>
    <property type="molecule type" value="Genomic_DNA"/>
</dbReference>
<evidence type="ECO:0000313" key="3">
    <source>
        <dbReference type="Proteomes" id="UP001162640"/>
    </source>
</evidence>
<reference evidence="3" key="1">
    <citation type="journal article" date="2023" name="Commun. Biol.">
        <title>Genome analysis of Parmales, the sister group of diatoms, reveals the evolutionary specialization of diatoms from phago-mixotrophs to photoautotrophs.</title>
        <authorList>
            <person name="Ban H."/>
            <person name="Sato S."/>
            <person name="Yoshikawa S."/>
            <person name="Yamada K."/>
            <person name="Nakamura Y."/>
            <person name="Ichinomiya M."/>
            <person name="Sato N."/>
            <person name="Blanc-Mathieu R."/>
            <person name="Endo H."/>
            <person name="Kuwata A."/>
            <person name="Ogata H."/>
        </authorList>
    </citation>
    <scope>NUCLEOTIDE SEQUENCE [LARGE SCALE GENOMIC DNA]</scope>
</reference>
<proteinExistence type="predicted"/>
<keyword evidence="1" id="KW-0812">Transmembrane</keyword>
<dbReference type="Proteomes" id="UP001162640">
    <property type="component" value="Unassembled WGS sequence"/>
</dbReference>
<feature type="transmembrane region" description="Helical" evidence="1">
    <location>
        <begin position="122"/>
        <end position="144"/>
    </location>
</feature>
<gene>
    <name evidence="2" type="ORF">TL16_g01835</name>
</gene>
<sequence length="394" mass="44748">MATPPSPEGRSGDLSLSTRMRANTDEINKNLAISNQKTSTTLAQSELSMTKFFALWFVPAMCAVTPVLIPFGDAYEHRDDWVKNLQENWSYFFWYNTVGWSFLWLTMTVWTSVLLPELELGILPIIVPTIFAVTIFAGLAYFVFPIPLGTFSIGVPCFVVFFLCLFLGSHKIERWSRIEGTGTFLDKIPAGKLFLRSCRVLTTSTCYFFFLMLQGVMKREEGDKVNSVGVGEGIRKQKTKITELKMLQIEWLVIHHLSEVLAFAPFIAVFVYNIRGPNFGQMYIFDQFDNDEDFFTMVLKMFISFGVKTICSLVLRKVHNKLMRVESDSRVATEANRVLVQIVNDFYFPMILAIASITTVAGCCCTMKHDGMDLSLKFEWLNNGGLNMTSTEGY</sequence>
<keyword evidence="1" id="KW-1133">Transmembrane helix</keyword>
<accession>A0A9W6ZIS8</accession>
<name>A0A9W6ZIS8_9STRA</name>
<comment type="caution">
    <text evidence="2">The sequence shown here is derived from an EMBL/GenBank/DDBJ whole genome shotgun (WGS) entry which is preliminary data.</text>
</comment>
<protein>
    <submittedName>
        <fullName evidence="2">Uncharacterized protein</fullName>
    </submittedName>
</protein>
<feature type="transmembrane region" description="Helical" evidence="1">
    <location>
        <begin position="92"/>
        <end position="115"/>
    </location>
</feature>
<keyword evidence="1" id="KW-0472">Membrane</keyword>